<dbReference type="AlphaFoldDB" id="A0A1D9QDA7"/>
<organism evidence="1 2">
    <name type="scientific">Sclerotinia sclerotiorum (strain ATCC 18683 / 1980 / Ss-1)</name>
    <name type="common">White mold</name>
    <name type="synonym">Whetzelinia sclerotiorum</name>
    <dbReference type="NCBI Taxonomy" id="665079"/>
    <lineage>
        <taxon>Eukaryota</taxon>
        <taxon>Fungi</taxon>
        <taxon>Dikarya</taxon>
        <taxon>Ascomycota</taxon>
        <taxon>Pezizomycotina</taxon>
        <taxon>Leotiomycetes</taxon>
        <taxon>Helotiales</taxon>
        <taxon>Sclerotiniaceae</taxon>
        <taxon>Sclerotinia</taxon>
    </lineage>
</organism>
<dbReference type="EMBL" id="CP017823">
    <property type="protein sequence ID" value="APA12898.1"/>
    <property type="molecule type" value="Genomic_DNA"/>
</dbReference>
<dbReference type="Proteomes" id="UP000177798">
    <property type="component" value="Chromosome 10"/>
</dbReference>
<evidence type="ECO:0000313" key="1">
    <source>
        <dbReference type="EMBL" id="APA12898.1"/>
    </source>
</evidence>
<dbReference type="VEuPathDB" id="FungiDB:sscle_10g076680"/>
<dbReference type="KEGG" id="ssl:SS1G_08372"/>
<protein>
    <submittedName>
        <fullName evidence="1">Uncharacterized protein</fullName>
    </submittedName>
</protein>
<gene>
    <name evidence="1" type="ORF">sscle_10g076680</name>
</gene>
<accession>A0A1D9QDA7</accession>
<evidence type="ECO:0000313" key="2">
    <source>
        <dbReference type="Proteomes" id="UP000177798"/>
    </source>
</evidence>
<sequence>MPRPPLRHILWPKICSGSGPAHCHSHTTARWHIFAYEQLNLIRSPPAVWKVINEALHDMMRVHCGGSVDDLAESACIVRAFVQLRV</sequence>
<reference evidence="2" key="1">
    <citation type="journal article" date="2017" name="Genome Biol. Evol.">
        <title>The complete genome sequence of the phytopathogenic fungus Sclerotinia sclerotiorum reveals insights into the genome architecture of broad host range pathogens.</title>
        <authorList>
            <person name="Derbyshire M."/>
            <person name="Denton-Giles M."/>
            <person name="Hegedus D."/>
            <person name="Seifbarghy S."/>
            <person name="Rollins J."/>
            <person name="van Kan J."/>
            <person name="Seidl M.F."/>
            <person name="Faino L."/>
            <person name="Mbengue M."/>
            <person name="Navaud O."/>
            <person name="Raffaele S."/>
            <person name="Hammond-Kosack K."/>
            <person name="Heard S."/>
            <person name="Oliver R."/>
        </authorList>
    </citation>
    <scope>NUCLEOTIDE SEQUENCE [LARGE SCALE GENOMIC DNA]</scope>
    <source>
        <strain evidence="2">ATCC 18683 / 1980 / Ss-1</strain>
    </source>
</reference>
<name>A0A1D9QDA7_SCLS1</name>
<proteinExistence type="predicted"/>
<dbReference type="RefSeq" id="XP_001590632.1">
    <property type="nucleotide sequence ID" value="XM_001590582.1"/>
</dbReference>